<dbReference type="AlphaFoldDB" id="A0A6G2D775"/>
<evidence type="ECO:0000313" key="1">
    <source>
        <dbReference type="EMBL" id="MTV64653.1"/>
    </source>
</evidence>
<dbReference type="Proteomes" id="UP000474228">
    <property type="component" value="Unassembled WGS sequence"/>
</dbReference>
<organism evidence="1 2">
    <name type="scientific">Streptococcus pneumoniae</name>
    <dbReference type="NCBI Taxonomy" id="1313"/>
    <lineage>
        <taxon>Bacteria</taxon>
        <taxon>Bacillati</taxon>
        <taxon>Bacillota</taxon>
        <taxon>Bacilli</taxon>
        <taxon>Lactobacillales</taxon>
        <taxon>Streptococcaceae</taxon>
        <taxon>Streptococcus</taxon>
    </lineage>
</organism>
<keyword evidence="1" id="KW-0378">Hydrolase</keyword>
<keyword evidence="1" id="KW-0067">ATP-binding</keyword>
<keyword evidence="1" id="KW-0347">Helicase</keyword>
<feature type="non-terminal residue" evidence="1">
    <location>
        <position position="79"/>
    </location>
</feature>
<reference evidence="1 2" key="1">
    <citation type="submission" date="2019-11" db="EMBL/GenBank/DDBJ databases">
        <title>Growth characteristics of pneumococcus vary with the chemical composition of the capsule and with environmental conditions.</title>
        <authorList>
            <person name="Tothpal A."/>
            <person name="Desobry K."/>
            <person name="Joshi S."/>
            <person name="Wyllie A.L."/>
            <person name="Weinberger D.M."/>
        </authorList>
    </citation>
    <scope>NUCLEOTIDE SEQUENCE [LARGE SCALE GENOMIC DNA]</scope>
    <source>
        <strain evidence="2">pnumococcus22F</strain>
    </source>
</reference>
<dbReference type="EMBL" id="WNHJ01001155">
    <property type="protein sequence ID" value="MTV64653.1"/>
    <property type="molecule type" value="Genomic_DNA"/>
</dbReference>
<dbReference type="GO" id="GO:0004386">
    <property type="term" value="F:helicase activity"/>
    <property type="evidence" value="ECO:0007669"/>
    <property type="project" value="UniProtKB-KW"/>
</dbReference>
<sequence>YLALAVAGGLIGADGRSWLPTPLADRWHTDSLWGQWVSLREAWRHIPQLPGNLGNALDASAPATAQAWRRLIHRELHSA</sequence>
<evidence type="ECO:0000313" key="2">
    <source>
        <dbReference type="Proteomes" id="UP000474228"/>
    </source>
</evidence>
<protein>
    <submittedName>
        <fullName evidence="1">DEAD/DEAH box helicase</fullName>
    </submittedName>
</protein>
<gene>
    <name evidence="1" type="ORF">GM539_15095</name>
</gene>
<feature type="non-terminal residue" evidence="1">
    <location>
        <position position="1"/>
    </location>
</feature>
<keyword evidence="1" id="KW-0547">Nucleotide-binding</keyword>
<proteinExistence type="predicted"/>
<accession>A0A6G2D775</accession>
<comment type="caution">
    <text evidence="1">The sequence shown here is derived from an EMBL/GenBank/DDBJ whole genome shotgun (WGS) entry which is preliminary data.</text>
</comment>
<name>A0A6G2D775_STREE</name>